<organism evidence="3 4">
    <name type="scientific">Streptomyces boluensis</name>
    <dbReference type="NCBI Taxonomy" id="1775135"/>
    <lineage>
        <taxon>Bacteria</taxon>
        <taxon>Bacillati</taxon>
        <taxon>Actinomycetota</taxon>
        <taxon>Actinomycetes</taxon>
        <taxon>Kitasatosporales</taxon>
        <taxon>Streptomycetaceae</taxon>
        <taxon>Streptomyces</taxon>
    </lineage>
</organism>
<sequence length="300" mass="31576">MTEAGAGRPVLVGLEQAGEPGAVVVRYAAQHAALHGRPLRLLHIERAERGGLPGSAAEARQRTQARVDQAMATVLAPMTELVQAEFPQVQVAAEAVTGHAAETLVERSAEASWLIVGHRGTGGFARLPLGSVSWQAATHAHCPVIVIRPRTGGTQGHRVVVGVDVPDIPQEALDLAYAEAHLRGVGLLIVHGSFHFSQVPTGPGMAVPDFEVLDQSLRKTLEAEIAKRREQYPDLPVGLHLERIRPATALAEASEYAGLLVVGSHARSGLRRLMLGSVSAEALHTAACPVAVVPPSGKKA</sequence>
<dbReference type="PANTHER" id="PTHR46553">
    <property type="entry name" value="ADENINE NUCLEOTIDE ALPHA HYDROLASES-LIKE SUPERFAMILY PROTEIN"/>
    <property type="match status" value="1"/>
</dbReference>
<gene>
    <name evidence="3" type="ORF">GUY60_05700</name>
</gene>
<accession>A0A964ULY3</accession>
<dbReference type="Proteomes" id="UP000598297">
    <property type="component" value="Unassembled WGS sequence"/>
</dbReference>
<evidence type="ECO:0000256" key="1">
    <source>
        <dbReference type="ARBA" id="ARBA00008791"/>
    </source>
</evidence>
<feature type="domain" description="UspA" evidence="2">
    <location>
        <begin position="8"/>
        <end position="148"/>
    </location>
</feature>
<name>A0A964ULY3_9ACTN</name>
<dbReference type="InterPro" id="IPR006016">
    <property type="entry name" value="UspA"/>
</dbReference>
<dbReference type="PRINTS" id="PR01438">
    <property type="entry name" value="UNVRSLSTRESS"/>
</dbReference>
<dbReference type="PANTHER" id="PTHR46553:SF3">
    <property type="entry name" value="ADENINE NUCLEOTIDE ALPHA HYDROLASES-LIKE SUPERFAMILY PROTEIN"/>
    <property type="match status" value="1"/>
</dbReference>
<reference evidence="3" key="1">
    <citation type="submission" date="2020-01" db="EMBL/GenBank/DDBJ databases">
        <title>Whole-genome analyses of novel actinobacteria.</title>
        <authorList>
            <person name="Sahin N."/>
        </authorList>
    </citation>
    <scope>NUCLEOTIDE SEQUENCE</scope>
    <source>
        <strain evidence="3">YC537</strain>
    </source>
</reference>
<dbReference type="EMBL" id="JAAAHS010000024">
    <property type="protein sequence ID" value="NBE50926.1"/>
    <property type="molecule type" value="Genomic_DNA"/>
</dbReference>
<dbReference type="RefSeq" id="WP_161694429.1">
    <property type="nucleotide sequence ID" value="NZ_JAAAHS010000024.1"/>
</dbReference>
<dbReference type="Pfam" id="PF00582">
    <property type="entry name" value="Usp"/>
    <property type="match status" value="2"/>
</dbReference>
<evidence type="ECO:0000313" key="3">
    <source>
        <dbReference type="EMBL" id="NBE50926.1"/>
    </source>
</evidence>
<comment type="similarity">
    <text evidence="1">Belongs to the universal stress protein A family.</text>
</comment>
<dbReference type="SUPFAM" id="SSF52402">
    <property type="entry name" value="Adenine nucleotide alpha hydrolases-like"/>
    <property type="match status" value="2"/>
</dbReference>
<protein>
    <submittedName>
        <fullName evidence="3">Universal stress protein</fullName>
    </submittedName>
</protein>
<dbReference type="AlphaFoldDB" id="A0A964ULY3"/>
<keyword evidence="4" id="KW-1185">Reference proteome</keyword>
<evidence type="ECO:0000259" key="2">
    <source>
        <dbReference type="Pfam" id="PF00582"/>
    </source>
</evidence>
<evidence type="ECO:0000313" key="4">
    <source>
        <dbReference type="Proteomes" id="UP000598297"/>
    </source>
</evidence>
<dbReference type="OrthoDB" id="9784123at2"/>
<feature type="domain" description="UspA" evidence="2">
    <location>
        <begin position="157"/>
        <end position="294"/>
    </location>
</feature>
<proteinExistence type="inferred from homology"/>
<comment type="caution">
    <text evidence="3">The sequence shown here is derived from an EMBL/GenBank/DDBJ whole genome shotgun (WGS) entry which is preliminary data.</text>
</comment>
<dbReference type="InterPro" id="IPR006015">
    <property type="entry name" value="Universal_stress_UspA"/>
</dbReference>
<dbReference type="Gene3D" id="3.40.50.620">
    <property type="entry name" value="HUPs"/>
    <property type="match status" value="2"/>
</dbReference>
<dbReference type="InterPro" id="IPR014729">
    <property type="entry name" value="Rossmann-like_a/b/a_fold"/>
</dbReference>